<name>A0ABQ7HYF0_9MICR</name>
<protein>
    <recommendedName>
        <fullName evidence="1">FCP1 homology domain-containing protein</fullName>
    </recommendedName>
</protein>
<gene>
    <name evidence="2" type="ORF">TCON_1621</name>
</gene>
<evidence type="ECO:0000259" key="1">
    <source>
        <dbReference type="Pfam" id="PF03031"/>
    </source>
</evidence>
<dbReference type="Pfam" id="PF03031">
    <property type="entry name" value="NIF"/>
    <property type="match status" value="1"/>
</dbReference>
<evidence type="ECO:0000313" key="3">
    <source>
        <dbReference type="Proteomes" id="UP001516464"/>
    </source>
</evidence>
<dbReference type="EMBL" id="SBIQ01000120">
    <property type="protein sequence ID" value="KAF7683164.1"/>
    <property type="molecule type" value="Genomic_DNA"/>
</dbReference>
<sequence length="375" mass="43696">MSNNILSYFPIIPADLDNITNTTIESSNTSTTNIDTAMINISSPVNEDNNNTNYFNTKKSLDREDFSQDMFYLKHVRYLNEENRAPVLFVFDFDNTLAVYDEHQHLQLHFSDSFPSVYTRPFLYEMLDYMKATNKHNILILWSAGKGSYIQNILTLLNLGIYFNHILTYYDCIVSRNKYGVNKSYKYIITKYPQYSDMRSILIDNWAVVNATGRKRKNYGTEGRDRCGRTTKQQYSHLISIKPYTIRDVAKEFGAFNIPPHKIINIDTFIHSKGLYGKIIGNNDTIDELPGNFQVPSYGDTALLSLICFCENVIFGMETTKIIKNEKVQEKIQSDYYIIVYENNQLMLINKKEAEKLSIQRRQCRPLVWMQITPY</sequence>
<comment type="caution">
    <text evidence="2">The sequence shown here is derived from an EMBL/GenBank/DDBJ whole genome shotgun (WGS) entry which is preliminary data.</text>
</comment>
<dbReference type="Gene3D" id="3.40.50.1000">
    <property type="entry name" value="HAD superfamily/HAD-like"/>
    <property type="match status" value="1"/>
</dbReference>
<organism evidence="2 3">
    <name type="scientific">Astathelohania contejeani</name>
    <dbReference type="NCBI Taxonomy" id="164912"/>
    <lineage>
        <taxon>Eukaryota</taxon>
        <taxon>Fungi</taxon>
        <taxon>Fungi incertae sedis</taxon>
        <taxon>Microsporidia</taxon>
        <taxon>Astathelohaniidae</taxon>
        <taxon>Astathelohania</taxon>
    </lineage>
</organism>
<keyword evidence="3" id="KW-1185">Reference proteome</keyword>
<dbReference type="InterPro" id="IPR023214">
    <property type="entry name" value="HAD_sf"/>
</dbReference>
<proteinExistence type="predicted"/>
<reference evidence="2 3" key="1">
    <citation type="submission" date="2019-01" db="EMBL/GenBank/DDBJ databases">
        <title>Genomes sequencing and comparative genomics of infectious freshwater microsporidia, Cucumispora dikerogammari and Thelohania contejeani.</title>
        <authorList>
            <person name="Cormier A."/>
            <person name="Giraud I."/>
            <person name="Wattier R."/>
            <person name="Teixeira M."/>
            <person name="Grandjean F."/>
            <person name="Rigaud T."/>
            <person name="Cordaux R."/>
        </authorList>
    </citation>
    <scope>NUCLEOTIDE SEQUENCE [LARGE SCALE GENOMIC DNA]</scope>
    <source>
        <strain evidence="2">T1</strain>
        <tissue evidence="2">Spores</tissue>
    </source>
</reference>
<dbReference type="SUPFAM" id="SSF56784">
    <property type="entry name" value="HAD-like"/>
    <property type="match status" value="1"/>
</dbReference>
<dbReference type="InterPro" id="IPR036412">
    <property type="entry name" value="HAD-like_sf"/>
</dbReference>
<feature type="domain" description="FCP1 homology" evidence="1">
    <location>
        <begin position="89"/>
        <end position="205"/>
    </location>
</feature>
<dbReference type="InterPro" id="IPR004274">
    <property type="entry name" value="FCP1_dom"/>
</dbReference>
<dbReference type="Proteomes" id="UP001516464">
    <property type="component" value="Unassembled WGS sequence"/>
</dbReference>
<dbReference type="CDD" id="cd01427">
    <property type="entry name" value="HAD_like"/>
    <property type="match status" value="1"/>
</dbReference>
<evidence type="ECO:0000313" key="2">
    <source>
        <dbReference type="EMBL" id="KAF7683164.1"/>
    </source>
</evidence>
<accession>A0ABQ7HYF0</accession>